<dbReference type="SMART" id="SM00966">
    <property type="entry name" value="SpoVT_AbrB"/>
    <property type="match status" value="1"/>
</dbReference>
<keyword evidence="3" id="KW-1185">Reference proteome</keyword>
<evidence type="ECO:0000259" key="1">
    <source>
        <dbReference type="SMART" id="SM00966"/>
    </source>
</evidence>
<name>A0A177E4Y4_9BACT</name>
<organism evidence="2 3">
    <name type="scientific">Thermodesulfatator autotrophicus</name>
    <dbReference type="NCBI Taxonomy" id="1795632"/>
    <lineage>
        <taxon>Bacteria</taxon>
        <taxon>Pseudomonadati</taxon>
        <taxon>Thermodesulfobacteriota</taxon>
        <taxon>Thermodesulfobacteria</taxon>
        <taxon>Thermodesulfobacteriales</taxon>
        <taxon>Thermodesulfatatoraceae</taxon>
        <taxon>Thermodesulfatator</taxon>
    </lineage>
</organism>
<dbReference type="GO" id="GO:0003677">
    <property type="term" value="F:DNA binding"/>
    <property type="evidence" value="ECO:0007669"/>
    <property type="project" value="InterPro"/>
</dbReference>
<dbReference type="Proteomes" id="UP000076964">
    <property type="component" value="Unassembled WGS sequence"/>
</dbReference>
<dbReference type="AlphaFoldDB" id="A0A177E4Y4"/>
<dbReference type="EMBL" id="LSFI01000044">
    <property type="protein sequence ID" value="OAG27014.1"/>
    <property type="molecule type" value="Genomic_DNA"/>
</dbReference>
<dbReference type="SUPFAM" id="SSF89447">
    <property type="entry name" value="AbrB/MazE/MraZ-like"/>
    <property type="match status" value="1"/>
</dbReference>
<reference evidence="2 3" key="1">
    <citation type="submission" date="2016-02" db="EMBL/GenBank/DDBJ databases">
        <title>Draft genome sequence of Thermodesulfatator sp. S606.</title>
        <authorList>
            <person name="Lai Q."/>
            <person name="Cao J."/>
            <person name="Dupont S."/>
            <person name="Shao Z."/>
            <person name="Jebbar M."/>
            <person name="Alain K."/>
        </authorList>
    </citation>
    <scope>NUCLEOTIDE SEQUENCE [LARGE SCALE GENOMIC DNA]</scope>
    <source>
        <strain evidence="2 3">S606</strain>
    </source>
</reference>
<dbReference type="InterPro" id="IPR007159">
    <property type="entry name" value="SpoVT-AbrB_dom"/>
</dbReference>
<dbReference type="Pfam" id="PF04014">
    <property type="entry name" value="MazE_antitoxin"/>
    <property type="match status" value="1"/>
</dbReference>
<gene>
    <name evidence="2" type="ORF">TH606_09020</name>
</gene>
<dbReference type="STRING" id="1795632.TH606_09020"/>
<evidence type="ECO:0000313" key="3">
    <source>
        <dbReference type="Proteomes" id="UP000076964"/>
    </source>
</evidence>
<dbReference type="Gene3D" id="2.10.260.10">
    <property type="match status" value="1"/>
</dbReference>
<dbReference type="NCBIfam" id="TIGR01439">
    <property type="entry name" value="lp_hng_hel_AbrB"/>
    <property type="match status" value="1"/>
</dbReference>
<dbReference type="RefSeq" id="WP_068543107.1">
    <property type="nucleotide sequence ID" value="NZ_LSFI01000044.1"/>
</dbReference>
<comment type="caution">
    <text evidence="2">The sequence shown here is derived from an EMBL/GenBank/DDBJ whole genome shotgun (WGS) entry which is preliminary data.</text>
</comment>
<proteinExistence type="predicted"/>
<protein>
    <recommendedName>
        <fullName evidence="1">SpoVT-AbrB domain-containing protein</fullName>
    </recommendedName>
</protein>
<feature type="domain" description="SpoVT-AbrB" evidence="1">
    <location>
        <begin position="3"/>
        <end position="48"/>
    </location>
</feature>
<sequence length="75" mass="8662">MRSTVTKRGQTVIPAPIRKKYRIERGTTLLWIDTGENIRVVPLPEDPIKALRGIAKGENLGKKVLRERKRDEIRE</sequence>
<dbReference type="InterPro" id="IPR037914">
    <property type="entry name" value="SpoVT-AbrB_sf"/>
</dbReference>
<dbReference type="OrthoDB" id="9809003at2"/>
<accession>A0A177E4Y4</accession>
<evidence type="ECO:0000313" key="2">
    <source>
        <dbReference type="EMBL" id="OAG27014.1"/>
    </source>
</evidence>